<name>A0A7H8QHR2_TALRU</name>
<feature type="region of interest" description="Disordered" evidence="6">
    <location>
        <begin position="77"/>
        <end position="108"/>
    </location>
</feature>
<evidence type="ECO:0000256" key="6">
    <source>
        <dbReference type="SAM" id="MobiDB-lite"/>
    </source>
</evidence>
<dbReference type="OrthoDB" id="428974at2759"/>
<sequence length="874" mass="96948">MMTVFKDSLAASSASIVARPVAILSEWYCRLSNDYSENNYDAHIDLSNLVFWTACAATMAAGCGLLSARWARKRDAKQTQALDQRRRKHTTATPVSSEEESDGSSSVRKVLTVDEKEYTTSYRRFSRDDEYVDPGLLKKHSTYRSYTTSVATYPSIRTFFSPHPHMSKLPSKPAPVPILVFIHGLGGSLAQFHHLLTSLSNIGPCFGIDLPGCGLSKFSPTSWNAYSIEALVELLAVAIEEHRDKAAGQGVILIAHSLGCSLSALLASSTSPVSSTLQSHIQGVISICPKAAPPTAKEVTLFRRLLWIPTPIFDLWRLWDRRGGIQSQSVARFVGKNADPDTKQLQVRFNAQSKSSVWRRMAWGTLPKYDRQKPIGGMPGQTVWVGIQAPVLLIAGEADAVTKPAEVTKILHFFEHQNGVSSKITKSNDAIIPDAARVQDSEEIGPVDPRAHEEVYGVDASEAPPKDTKSAQGKVVKARILPAPASHALLYDRATYRTLAGLIQDFLHKHIDHRLSLGWQLQHLNTSGKWDVKNLVKWQKVPPTSSPIGDTFIAMKMLRGVDEHHNPVLFSKEWKGKIYAVVDISHENPVYDPNELENGGIHYHKHPTVSKIPPTPDETRDFIGLVDHLEKEITETMEKRDDGAAARPLVGVHCHYGFNRTGFLIASYLIERKGFSVQDAVDEFERCRPPGIRHDHFIDTLFVRYCVGLKRSATSVRTALTLKGQAKPARTKLAEAQKFIGAYSAFLKRQGKLSIPGWVDTVKTSPSNELPPQDADWFYVRAAAVARHIYLRKTVGVGRLRKVHGSTKNRGAAPAHHVDASGQVDRRVLQSLEKIGVVEIDEEKGGRRITQSGQRDLDRIAKTAVEEEEEEDDE</sequence>
<feature type="region of interest" description="Disordered" evidence="6">
    <location>
        <begin position="843"/>
        <end position="874"/>
    </location>
</feature>
<dbReference type="InterPro" id="IPR020422">
    <property type="entry name" value="TYR_PHOSPHATASE_DUAL_dom"/>
</dbReference>
<dbReference type="InterPro" id="IPR000073">
    <property type="entry name" value="AB_hydrolase_1"/>
</dbReference>
<proteinExistence type="inferred from homology"/>
<gene>
    <name evidence="8" type="ORF">TRUGW13939_00607</name>
</gene>
<dbReference type="GO" id="GO:0003735">
    <property type="term" value="F:structural constituent of ribosome"/>
    <property type="evidence" value="ECO:0007669"/>
    <property type="project" value="InterPro"/>
</dbReference>
<keyword evidence="9" id="KW-1185">Reference proteome</keyword>
<protein>
    <recommendedName>
        <fullName evidence="7">Tyrosine specific protein phosphatases domain-containing protein</fullName>
    </recommendedName>
</protein>
<feature type="compositionally biased region" description="Basic and acidic residues" evidence="6">
    <location>
        <begin position="855"/>
        <end position="865"/>
    </location>
</feature>
<evidence type="ECO:0000256" key="5">
    <source>
        <dbReference type="ARBA" id="ARBA00023274"/>
    </source>
</evidence>
<dbReference type="PANTHER" id="PTHR11710">
    <property type="entry name" value="40S RIBOSOMAL PROTEIN S19"/>
    <property type="match status" value="1"/>
</dbReference>
<evidence type="ECO:0000256" key="3">
    <source>
        <dbReference type="ARBA" id="ARBA00022912"/>
    </source>
</evidence>
<dbReference type="SUPFAM" id="SSF46785">
    <property type="entry name" value="Winged helix' DNA-binding domain"/>
    <property type="match status" value="1"/>
</dbReference>
<dbReference type="CDD" id="cd14502">
    <property type="entry name" value="RNA_5'-triphosphatase"/>
    <property type="match status" value="1"/>
</dbReference>
<dbReference type="FunFam" id="3.90.190.10:FF:000090">
    <property type="entry name" value="Dual specificity phosphatase catalytic domain protein"/>
    <property type="match status" value="1"/>
</dbReference>
<dbReference type="InterPro" id="IPR029058">
    <property type="entry name" value="AB_hydrolase_fold"/>
</dbReference>
<evidence type="ECO:0000313" key="9">
    <source>
        <dbReference type="Proteomes" id="UP000509510"/>
    </source>
</evidence>
<keyword evidence="2" id="KW-0378">Hydrolase</keyword>
<evidence type="ECO:0000259" key="7">
    <source>
        <dbReference type="PROSITE" id="PS50056"/>
    </source>
</evidence>
<reference evidence="9" key="1">
    <citation type="submission" date="2020-06" db="EMBL/GenBank/DDBJ databases">
        <title>A chromosome-scale genome assembly of Talaromyces rugulosus W13939.</title>
        <authorList>
            <person name="Wang B."/>
            <person name="Guo L."/>
            <person name="Ye K."/>
            <person name="Wang L."/>
        </authorList>
    </citation>
    <scope>NUCLEOTIDE SEQUENCE [LARGE SCALE GENOMIC DNA]</scope>
    <source>
        <strain evidence="9">W13939</strain>
    </source>
</reference>
<dbReference type="SUPFAM" id="SSF52799">
    <property type="entry name" value="(Phosphotyrosine protein) phosphatases II"/>
    <property type="match status" value="1"/>
</dbReference>
<evidence type="ECO:0000256" key="1">
    <source>
        <dbReference type="ARBA" id="ARBA00010014"/>
    </source>
</evidence>
<dbReference type="InterPro" id="IPR001266">
    <property type="entry name" value="Ribosomal_eS19"/>
</dbReference>
<dbReference type="Pfam" id="PF00782">
    <property type="entry name" value="DSPc"/>
    <property type="match status" value="1"/>
</dbReference>
<dbReference type="InterPro" id="IPR036390">
    <property type="entry name" value="WH_DNA-bd_sf"/>
</dbReference>
<dbReference type="EMBL" id="CP055898">
    <property type="protein sequence ID" value="QKX53528.1"/>
    <property type="molecule type" value="Genomic_DNA"/>
</dbReference>
<dbReference type="PANTHER" id="PTHR11710:SF0">
    <property type="entry name" value="40S RIBOSOMAL PROTEIN S19"/>
    <property type="match status" value="1"/>
</dbReference>
<evidence type="ECO:0000313" key="8">
    <source>
        <dbReference type="EMBL" id="QKX53528.1"/>
    </source>
</evidence>
<dbReference type="SMART" id="SM00195">
    <property type="entry name" value="DSPc"/>
    <property type="match status" value="1"/>
</dbReference>
<dbReference type="GO" id="GO:0006412">
    <property type="term" value="P:translation"/>
    <property type="evidence" value="ECO:0007669"/>
    <property type="project" value="InterPro"/>
</dbReference>
<accession>A0A7H8QHR2</accession>
<dbReference type="GO" id="GO:0003723">
    <property type="term" value="F:RNA binding"/>
    <property type="evidence" value="ECO:0007669"/>
    <property type="project" value="TreeGrafter"/>
</dbReference>
<dbReference type="FunFam" id="3.40.50.1820:FF:000273">
    <property type="entry name" value="Dual specificity phosphatase catalytic domain protein"/>
    <property type="match status" value="1"/>
</dbReference>
<dbReference type="GeneID" id="55988120"/>
<dbReference type="InterPro" id="IPR016130">
    <property type="entry name" value="Tyr_Pase_AS"/>
</dbReference>
<evidence type="ECO:0000256" key="4">
    <source>
        <dbReference type="ARBA" id="ARBA00022980"/>
    </source>
</evidence>
<dbReference type="GO" id="GO:0000028">
    <property type="term" value="P:ribosomal small subunit assembly"/>
    <property type="evidence" value="ECO:0007669"/>
    <property type="project" value="TreeGrafter"/>
</dbReference>
<feature type="domain" description="Tyrosine specific protein phosphatases" evidence="7">
    <location>
        <begin position="620"/>
        <end position="689"/>
    </location>
</feature>
<dbReference type="Proteomes" id="UP000509510">
    <property type="component" value="Chromosome I"/>
</dbReference>
<dbReference type="Gene3D" id="3.90.190.10">
    <property type="entry name" value="Protein tyrosine phosphatase superfamily"/>
    <property type="match status" value="1"/>
</dbReference>
<dbReference type="PROSITE" id="PS50056">
    <property type="entry name" value="TYR_PHOSPHATASE_2"/>
    <property type="match status" value="1"/>
</dbReference>
<dbReference type="RefSeq" id="XP_035339707.1">
    <property type="nucleotide sequence ID" value="XM_035483814.1"/>
</dbReference>
<comment type="similarity">
    <text evidence="1">Belongs to the eukaryotic ribosomal protein eS19 family.</text>
</comment>
<dbReference type="SUPFAM" id="SSF53474">
    <property type="entry name" value="alpha/beta-Hydrolases"/>
    <property type="match status" value="1"/>
</dbReference>
<dbReference type="Pfam" id="PF00561">
    <property type="entry name" value="Abhydrolase_1"/>
    <property type="match status" value="1"/>
</dbReference>
<keyword evidence="4" id="KW-0689">Ribosomal protein</keyword>
<organism evidence="8 9">
    <name type="scientific">Talaromyces rugulosus</name>
    <name type="common">Penicillium rugulosum</name>
    <dbReference type="NCBI Taxonomy" id="121627"/>
    <lineage>
        <taxon>Eukaryota</taxon>
        <taxon>Fungi</taxon>
        <taxon>Dikarya</taxon>
        <taxon>Ascomycota</taxon>
        <taxon>Pezizomycotina</taxon>
        <taxon>Eurotiomycetes</taxon>
        <taxon>Eurotiomycetidae</taxon>
        <taxon>Eurotiales</taxon>
        <taxon>Trichocomaceae</taxon>
        <taxon>Talaromyces</taxon>
        <taxon>Talaromyces sect. Islandici</taxon>
    </lineage>
</organism>
<dbReference type="InterPro" id="IPR018277">
    <property type="entry name" value="Ribosomal_eS19_CS"/>
</dbReference>
<dbReference type="PROSITE" id="PS00628">
    <property type="entry name" value="RIBOSOMAL_S19E"/>
    <property type="match status" value="1"/>
</dbReference>
<dbReference type="Pfam" id="PF01090">
    <property type="entry name" value="Ribosomal_S19e"/>
    <property type="match status" value="1"/>
</dbReference>
<dbReference type="PROSITE" id="PS00383">
    <property type="entry name" value="TYR_PHOSPHATASE_1"/>
    <property type="match status" value="1"/>
</dbReference>
<dbReference type="FunFam" id="1.10.10.10:FF:000118">
    <property type="entry name" value="40S ribosomal protein S19"/>
    <property type="match status" value="1"/>
</dbReference>
<dbReference type="SMART" id="SM00404">
    <property type="entry name" value="PTPc_motif"/>
    <property type="match status" value="1"/>
</dbReference>
<dbReference type="AlphaFoldDB" id="A0A7H8QHR2"/>
<dbReference type="GO" id="GO:0004721">
    <property type="term" value="F:phosphoprotein phosphatase activity"/>
    <property type="evidence" value="ECO:0007669"/>
    <property type="project" value="UniProtKB-KW"/>
</dbReference>
<dbReference type="Gene3D" id="1.10.10.10">
    <property type="entry name" value="Winged helix-like DNA-binding domain superfamily/Winged helix DNA-binding domain"/>
    <property type="match status" value="1"/>
</dbReference>
<dbReference type="InterPro" id="IPR000387">
    <property type="entry name" value="Tyr_Pase_dom"/>
</dbReference>
<dbReference type="Gene3D" id="3.40.50.1820">
    <property type="entry name" value="alpha/beta hydrolase"/>
    <property type="match status" value="1"/>
</dbReference>
<dbReference type="InterPro" id="IPR003595">
    <property type="entry name" value="Tyr_Pase_cat"/>
</dbReference>
<keyword evidence="5" id="KW-0687">Ribonucleoprotein</keyword>
<dbReference type="SMART" id="SM01413">
    <property type="entry name" value="Ribosomal_S19e"/>
    <property type="match status" value="1"/>
</dbReference>
<dbReference type="GO" id="GO:0022627">
    <property type="term" value="C:cytosolic small ribosomal subunit"/>
    <property type="evidence" value="ECO:0007669"/>
    <property type="project" value="TreeGrafter"/>
</dbReference>
<keyword evidence="3" id="KW-0904">Protein phosphatase</keyword>
<dbReference type="InterPro" id="IPR000340">
    <property type="entry name" value="Dual-sp_phosphatase_cat-dom"/>
</dbReference>
<evidence type="ECO:0000256" key="2">
    <source>
        <dbReference type="ARBA" id="ARBA00022801"/>
    </source>
</evidence>
<dbReference type="InterPro" id="IPR029021">
    <property type="entry name" value="Prot-tyrosine_phosphatase-like"/>
</dbReference>
<dbReference type="KEGG" id="trg:TRUGW13939_00607"/>
<dbReference type="InterPro" id="IPR036388">
    <property type="entry name" value="WH-like_DNA-bd_sf"/>
</dbReference>